<evidence type="ECO:0000259" key="6">
    <source>
        <dbReference type="Pfam" id="PF04909"/>
    </source>
</evidence>
<dbReference type="RefSeq" id="WP_189725283.1">
    <property type="nucleotide sequence ID" value="NZ_BMUK01000007.1"/>
</dbReference>
<dbReference type="EC" id="4.1.1.52" evidence="5"/>
<comment type="catalytic activity">
    <reaction evidence="4">
        <text>6-methylsalicylate + H(+) = 3-methylphenol + CO2</text>
        <dbReference type="Rhea" id="RHEA:23112"/>
        <dbReference type="ChEBI" id="CHEBI:15378"/>
        <dbReference type="ChEBI" id="CHEBI:16526"/>
        <dbReference type="ChEBI" id="CHEBI:17231"/>
        <dbReference type="ChEBI" id="CHEBI:36658"/>
        <dbReference type="EC" id="4.1.1.52"/>
    </reaction>
    <physiologicalReaction direction="left-to-right" evidence="4">
        <dbReference type="Rhea" id="RHEA:23113"/>
    </physiologicalReaction>
</comment>
<evidence type="ECO:0000256" key="3">
    <source>
        <dbReference type="ARBA" id="ARBA00023239"/>
    </source>
</evidence>
<gene>
    <name evidence="7" type="ORF">OHU35_02200</name>
</gene>
<organism evidence="7 8">
    <name type="scientific">Streptomyces purpurascens</name>
    <dbReference type="NCBI Taxonomy" id="1924"/>
    <lineage>
        <taxon>Bacteria</taxon>
        <taxon>Bacillati</taxon>
        <taxon>Actinomycetota</taxon>
        <taxon>Actinomycetes</taxon>
        <taxon>Kitasatosporales</taxon>
        <taxon>Streptomycetaceae</taxon>
        <taxon>Streptomyces</taxon>
    </lineage>
</organism>
<feature type="domain" description="Amidohydrolase-related" evidence="6">
    <location>
        <begin position="6"/>
        <end position="315"/>
    </location>
</feature>
<name>A0ABZ1MAH0_STREF</name>
<keyword evidence="8" id="KW-1185">Reference proteome</keyword>
<dbReference type="SUPFAM" id="SSF51556">
    <property type="entry name" value="Metallo-dependent hydrolases"/>
    <property type="match status" value="1"/>
</dbReference>
<evidence type="ECO:0000313" key="7">
    <source>
        <dbReference type="EMBL" id="WTW24922.1"/>
    </source>
</evidence>
<dbReference type="EMBL" id="CP108341">
    <property type="protein sequence ID" value="WTW24922.1"/>
    <property type="molecule type" value="Genomic_DNA"/>
</dbReference>
<evidence type="ECO:0000256" key="5">
    <source>
        <dbReference type="ARBA" id="ARBA00038889"/>
    </source>
</evidence>
<dbReference type="PANTHER" id="PTHR21240">
    <property type="entry name" value="2-AMINO-3-CARBOXYLMUCONATE-6-SEMIALDEHYDE DECARBOXYLASE"/>
    <property type="match status" value="1"/>
</dbReference>
<evidence type="ECO:0000256" key="4">
    <source>
        <dbReference type="ARBA" id="ARBA00036832"/>
    </source>
</evidence>
<dbReference type="InterPro" id="IPR032466">
    <property type="entry name" value="Metal_Hydrolase"/>
</dbReference>
<proteinExistence type="predicted"/>
<evidence type="ECO:0000256" key="2">
    <source>
        <dbReference type="ARBA" id="ARBA00022833"/>
    </source>
</evidence>
<evidence type="ECO:0000313" key="8">
    <source>
        <dbReference type="Proteomes" id="UP001621512"/>
    </source>
</evidence>
<evidence type="ECO:0000256" key="1">
    <source>
        <dbReference type="ARBA" id="ARBA00022723"/>
    </source>
</evidence>
<dbReference type="Proteomes" id="UP001621512">
    <property type="component" value="Chromosome"/>
</dbReference>
<sequence>MSPGLIDVHAHLLPDFYVRQATAAGHAHPDGMGDWPEWSVEAHLDLMDRNGIETAMLSMSSPGVHFGDDKAARLLARRVNEYTAELPRSHPGRFGTFASLPLPDVDGALEEIGFAFDELDADGVALLTHTQGVYLGDQHLDPVFSELDRRRAVVFLHPTSPVCWERSALGRPRPMVEYIFDTARTVTDLVVAGVLTRHPNLRVIVPHCGGAVPVLADRINEFMRLFLPTQEQLTPDAVQQLQGLYYDMAGTAFPRQVPALLNLVDPDRVLFGSDYCWTPPSLADAHIASMDTAGPPVEGATWRSLTTVNARRLFPELGPAR</sequence>
<dbReference type="PANTHER" id="PTHR21240:SF29">
    <property type="entry name" value="AMIDOHYDROLASE-RELATED DOMAIN-CONTAINING PROTEIN"/>
    <property type="match status" value="1"/>
</dbReference>
<dbReference type="InterPro" id="IPR006680">
    <property type="entry name" value="Amidohydro-rel"/>
</dbReference>
<keyword evidence="2" id="KW-0862">Zinc</keyword>
<keyword evidence="3" id="KW-0456">Lyase</keyword>
<protein>
    <recommendedName>
        <fullName evidence="5">6-methylsalicylate decarboxylase</fullName>
        <ecNumber evidence="5">4.1.1.52</ecNumber>
    </recommendedName>
</protein>
<dbReference type="Pfam" id="PF04909">
    <property type="entry name" value="Amidohydro_2"/>
    <property type="match status" value="1"/>
</dbReference>
<reference evidence="7 8" key="1">
    <citation type="submission" date="2022-10" db="EMBL/GenBank/DDBJ databases">
        <title>The complete genomes of actinobacterial strains from the NBC collection.</title>
        <authorList>
            <person name="Joergensen T.S."/>
            <person name="Alvarez Arevalo M."/>
            <person name="Sterndorff E.B."/>
            <person name="Faurdal D."/>
            <person name="Vuksanovic O."/>
            <person name="Mourched A.-S."/>
            <person name="Charusanti P."/>
            <person name="Shaw S."/>
            <person name="Blin K."/>
            <person name="Weber T."/>
        </authorList>
    </citation>
    <scope>NUCLEOTIDE SEQUENCE [LARGE SCALE GENOMIC DNA]</scope>
    <source>
        <strain evidence="7 8">NBC_00017</strain>
    </source>
</reference>
<keyword evidence="1" id="KW-0479">Metal-binding</keyword>
<accession>A0ABZ1MAH0</accession>
<dbReference type="InterPro" id="IPR032465">
    <property type="entry name" value="ACMSD"/>
</dbReference>
<dbReference type="Gene3D" id="3.20.20.140">
    <property type="entry name" value="Metal-dependent hydrolases"/>
    <property type="match status" value="1"/>
</dbReference>